<dbReference type="AlphaFoldDB" id="A0A6G1JJE5"/>
<sequence length="438" mass="48783">MGMTGAGKSSFITLCTQEPLEIVGHGLSSCTSQVMMHTMTCNGQTVHLIDTPGFNDTVRSDGETLQELAFWLAAAHEREFHLSGIIYLHPINANRLQGSGVRSLNAFKRMVGESNYHGVILATTRWDEIAPEQMHLASQREQQLRTKGADILQKGGRVVSLSAGRHDAMRIVAHVAGRRRDERLTLAFQRQLVDEGRAIYETDVGRVLFEQLETDHQQLQGRVEGSQAEILKLIESGKQDHLTEVLEFQTETTNSLKPLEDDIERMRKRMNDIREQWEERLRKEKDALAEAEKESEEKIKQKSEELTRLHAQLRSPSPSSGVGRNGSRQWSSPQAPNFLEPSDGYVPRSTRSASPSSTYSTSSSGPRSLTPNSAITEAGLLREIEELGHQQDVIRSWKQIRPDSRRHAQQPGHNAAWSVVGTGLAVAQVVAAIACTVM</sequence>
<evidence type="ECO:0000259" key="2">
    <source>
        <dbReference type="Pfam" id="PF01926"/>
    </source>
</evidence>
<dbReference type="InterPro" id="IPR027417">
    <property type="entry name" value="P-loop_NTPase"/>
</dbReference>
<dbReference type="InterPro" id="IPR006073">
    <property type="entry name" value="GTP-bd"/>
</dbReference>
<feature type="domain" description="G" evidence="2">
    <location>
        <begin position="1"/>
        <end position="55"/>
    </location>
</feature>
<dbReference type="SUPFAM" id="SSF52540">
    <property type="entry name" value="P-loop containing nucleoside triphosphate hydrolases"/>
    <property type="match status" value="1"/>
</dbReference>
<feature type="compositionally biased region" description="Low complexity" evidence="1">
    <location>
        <begin position="347"/>
        <end position="368"/>
    </location>
</feature>
<dbReference type="Pfam" id="PF01926">
    <property type="entry name" value="MMR_HSR1"/>
    <property type="match status" value="1"/>
</dbReference>
<evidence type="ECO:0000313" key="4">
    <source>
        <dbReference type="Proteomes" id="UP000799291"/>
    </source>
</evidence>
<evidence type="ECO:0000313" key="3">
    <source>
        <dbReference type="EMBL" id="KAF2690596.1"/>
    </source>
</evidence>
<dbReference type="OrthoDB" id="8954335at2759"/>
<protein>
    <recommendedName>
        <fullName evidence="2">G domain-containing protein</fullName>
    </recommendedName>
</protein>
<feature type="region of interest" description="Disordered" evidence="1">
    <location>
        <begin position="308"/>
        <end position="372"/>
    </location>
</feature>
<keyword evidence="4" id="KW-1185">Reference proteome</keyword>
<name>A0A6G1JJE5_9PLEO</name>
<reference evidence="3" key="1">
    <citation type="journal article" date="2020" name="Stud. Mycol.">
        <title>101 Dothideomycetes genomes: a test case for predicting lifestyles and emergence of pathogens.</title>
        <authorList>
            <person name="Haridas S."/>
            <person name="Albert R."/>
            <person name="Binder M."/>
            <person name="Bloem J."/>
            <person name="Labutti K."/>
            <person name="Salamov A."/>
            <person name="Andreopoulos B."/>
            <person name="Baker S."/>
            <person name="Barry K."/>
            <person name="Bills G."/>
            <person name="Bluhm B."/>
            <person name="Cannon C."/>
            <person name="Castanera R."/>
            <person name="Culley D."/>
            <person name="Daum C."/>
            <person name="Ezra D."/>
            <person name="Gonzalez J."/>
            <person name="Henrissat B."/>
            <person name="Kuo A."/>
            <person name="Liang C."/>
            <person name="Lipzen A."/>
            <person name="Lutzoni F."/>
            <person name="Magnuson J."/>
            <person name="Mondo S."/>
            <person name="Nolan M."/>
            <person name="Ohm R."/>
            <person name="Pangilinan J."/>
            <person name="Park H.-J."/>
            <person name="Ramirez L."/>
            <person name="Alfaro M."/>
            <person name="Sun H."/>
            <person name="Tritt A."/>
            <person name="Yoshinaga Y."/>
            <person name="Zwiers L.-H."/>
            <person name="Turgeon B."/>
            <person name="Goodwin S."/>
            <person name="Spatafora J."/>
            <person name="Crous P."/>
            <person name="Grigoriev I."/>
        </authorList>
    </citation>
    <scope>NUCLEOTIDE SEQUENCE</scope>
    <source>
        <strain evidence="3">CBS 122367</strain>
    </source>
</reference>
<dbReference type="CDD" id="cd00882">
    <property type="entry name" value="Ras_like_GTPase"/>
    <property type="match status" value="1"/>
</dbReference>
<dbReference type="GO" id="GO:0005525">
    <property type="term" value="F:GTP binding"/>
    <property type="evidence" value="ECO:0007669"/>
    <property type="project" value="InterPro"/>
</dbReference>
<feature type="compositionally biased region" description="Polar residues" evidence="1">
    <location>
        <begin position="314"/>
        <end position="335"/>
    </location>
</feature>
<accession>A0A6G1JJE5</accession>
<dbReference type="Gene3D" id="3.40.50.300">
    <property type="entry name" value="P-loop containing nucleotide triphosphate hydrolases"/>
    <property type="match status" value="1"/>
</dbReference>
<dbReference type="Proteomes" id="UP000799291">
    <property type="component" value="Unassembled WGS sequence"/>
</dbReference>
<organism evidence="3 4">
    <name type="scientific">Lentithecium fluviatile CBS 122367</name>
    <dbReference type="NCBI Taxonomy" id="1168545"/>
    <lineage>
        <taxon>Eukaryota</taxon>
        <taxon>Fungi</taxon>
        <taxon>Dikarya</taxon>
        <taxon>Ascomycota</taxon>
        <taxon>Pezizomycotina</taxon>
        <taxon>Dothideomycetes</taxon>
        <taxon>Pleosporomycetidae</taxon>
        <taxon>Pleosporales</taxon>
        <taxon>Massarineae</taxon>
        <taxon>Lentitheciaceae</taxon>
        <taxon>Lentithecium</taxon>
    </lineage>
</organism>
<gene>
    <name evidence="3" type="ORF">K458DRAFT_398613</name>
</gene>
<proteinExistence type="predicted"/>
<dbReference type="EMBL" id="MU005570">
    <property type="protein sequence ID" value="KAF2690596.1"/>
    <property type="molecule type" value="Genomic_DNA"/>
</dbReference>
<evidence type="ECO:0000256" key="1">
    <source>
        <dbReference type="SAM" id="MobiDB-lite"/>
    </source>
</evidence>